<dbReference type="InterPro" id="IPR050300">
    <property type="entry name" value="GDXG_lipolytic_enzyme"/>
</dbReference>
<proteinExistence type="predicted"/>
<dbReference type="Gene3D" id="3.40.50.1820">
    <property type="entry name" value="alpha/beta hydrolase"/>
    <property type="match status" value="1"/>
</dbReference>
<dbReference type="EMBL" id="DWWV01000018">
    <property type="protein sequence ID" value="HJC09440.1"/>
    <property type="molecule type" value="Genomic_DNA"/>
</dbReference>
<reference evidence="3" key="1">
    <citation type="journal article" date="2021" name="PeerJ">
        <title>Extensive microbial diversity within the chicken gut microbiome revealed by metagenomics and culture.</title>
        <authorList>
            <person name="Gilroy R."/>
            <person name="Ravi A."/>
            <person name="Getino M."/>
            <person name="Pursley I."/>
            <person name="Horton D.L."/>
            <person name="Alikhan N.F."/>
            <person name="Baker D."/>
            <person name="Gharbi K."/>
            <person name="Hall N."/>
            <person name="Watson M."/>
            <person name="Adriaenssens E.M."/>
            <person name="Foster-Nyarko E."/>
            <person name="Jarju S."/>
            <person name="Secka A."/>
            <person name="Antonio M."/>
            <person name="Oren A."/>
            <person name="Chaudhuri R.R."/>
            <person name="La Ragione R."/>
            <person name="Hildebrand F."/>
            <person name="Pallen M.J."/>
        </authorList>
    </citation>
    <scope>NUCLEOTIDE SEQUENCE</scope>
    <source>
        <strain evidence="3">ChiSxjej6B18-287</strain>
    </source>
</reference>
<name>A0A9D2N3V7_9FIRM</name>
<dbReference type="InterPro" id="IPR013094">
    <property type="entry name" value="AB_hydrolase_3"/>
</dbReference>
<gene>
    <name evidence="3" type="ORF">H9935_01295</name>
</gene>
<organism evidence="3 4">
    <name type="scientific">Candidatus Blautia merdigallinarum</name>
    <dbReference type="NCBI Taxonomy" id="2838495"/>
    <lineage>
        <taxon>Bacteria</taxon>
        <taxon>Bacillati</taxon>
        <taxon>Bacillota</taxon>
        <taxon>Clostridia</taxon>
        <taxon>Lachnospirales</taxon>
        <taxon>Lachnospiraceae</taxon>
        <taxon>Blautia</taxon>
    </lineage>
</organism>
<sequence>MSAVSDFIRKSFKEGDDIRDAGLQAPEDVIRYDDILYGADPKWQVLDVYRPKGREGEKLPVIVSVHGGGWVYGDKERYQYYCMSLAQRGFAVVNFTYRLAPEFKYPAPLEDTNLVFSWVLDHGAEYGFDTRNIFGVGDSAGGNILGLYCAICTNKEYAAHYSFQTPLGFAPRAVALNCGAYIVEATSSSAEDHTPDLMADYLPGKGTEEELALINVTAHITDAYPPVFLMTAPGDFLKEQPMLMASVLTQNSVPFLYRFYGNKENPLCHVFHCDMRSAEGKKCNDDECEFFLSLCK</sequence>
<dbReference type="AlphaFoldDB" id="A0A9D2N3V7"/>
<dbReference type="PANTHER" id="PTHR48081">
    <property type="entry name" value="AB HYDROLASE SUPERFAMILY PROTEIN C4A8.06C"/>
    <property type="match status" value="1"/>
</dbReference>
<keyword evidence="1 3" id="KW-0378">Hydrolase</keyword>
<dbReference type="SUPFAM" id="SSF53474">
    <property type="entry name" value="alpha/beta-Hydrolases"/>
    <property type="match status" value="1"/>
</dbReference>
<evidence type="ECO:0000256" key="1">
    <source>
        <dbReference type="ARBA" id="ARBA00022801"/>
    </source>
</evidence>
<dbReference type="InterPro" id="IPR029058">
    <property type="entry name" value="AB_hydrolase_fold"/>
</dbReference>
<dbReference type="Pfam" id="PF07859">
    <property type="entry name" value="Abhydrolase_3"/>
    <property type="match status" value="1"/>
</dbReference>
<comment type="caution">
    <text evidence="3">The sequence shown here is derived from an EMBL/GenBank/DDBJ whole genome shotgun (WGS) entry which is preliminary data.</text>
</comment>
<protein>
    <submittedName>
        <fullName evidence="3">Alpha/beta hydrolase</fullName>
    </submittedName>
</protein>
<evidence type="ECO:0000259" key="2">
    <source>
        <dbReference type="Pfam" id="PF07859"/>
    </source>
</evidence>
<reference evidence="3" key="2">
    <citation type="submission" date="2021-04" db="EMBL/GenBank/DDBJ databases">
        <authorList>
            <person name="Gilroy R."/>
        </authorList>
    </citation>
    <scope>NUCLEOTIDE SEQUENCE</scope>
    <source>
        <strain evidence="3">ChiSxjej6B18-287</strain>
    </source>
</reference>
<accession>A0A9D2N3V7</accession>
<dbReference type="Proteomes" id="UP000823893">
    <property type="component" value="Unassembled WGS sequence"/>
</dbReference>
<evidence type="ECO:0000313" key="4">
    <source>
        <dbReference type="Proteomes" id="UP000823893"/>
    </source>
</evidence>
<evidence type="ECO:0000313" key="3">
    <source>
        <dbReference type="EMBL" id="HJC09440.1"/>
    </source>
</evidence>
<feature type="domain" description="Alpha/beta hydrolase fold-3" evidence="2">
    <location>
        <begin position="62"/>
        <end position="262"/>
    </location>
</feature>
<dbReference type="GO" id="GO:0016787">
    <property type="term" value="F:hydrolase activity"/>
    <property type="evidence" value="ECO:0007669"/>
    <property type="project" value="UniProtKB-KW"/>
</dbReference>